<keyword evidence="4 5" id="KW-0539">Nucleus</keyword>
<dbReference type="FunFam" id="1.10.30.10:FF:000003">
    <property type="entry name" value="Putative transcription factor SOX-6"/>
    <property type="match status" value="1"/>
</dbReference>
<evidence type="ECO:0000256" key="6">
    <source>
        <dbReference type="SAM" id="MobiDB-lite"/>
    </source>
</evidence>
<feature type="DNA-binding region" description="HMG box" evidence="5">
    <location>
        <begin position="32"/>
        <end position="100"/>
    </location>
</feature>
<evidence type="ECO:0000256" key="2">
    <source>
        <dbReference type="ARBA" id="ARBA00023125"/>
    </source>
</evidence>
<feature type="region of interest" description="Disordered" evidence="6">
    <location>
        <begin position="177"/>
        <end position="241"/>
    </location>
</feature>
<evidence type="ECO:0000313" key="9">
    <source>
        <dbReference type="Proteomes" id="UP000281553"/>
    </source>
</evidence>
<keyword evidence="2 5" id="KW-0238">DNA-binding</keyword>
<accession>A0A3P7LXS8</accession>
<dbReference type="PROSITE" id="PS50118">
    <property type="entry name" value="HMG_BOX_2"/>
    <property type="match status" value="1"/>
</dbReference>
<evidence type="ECO:0000256" key="5">
    <source>
        <dbReference type="PROSITE-ProRule" id="PRU00267"/>
    </source>
</evidence>
<dbReference type="SUPFAM" id="SSF47095">
    <property type="entry name" value="HMG-box"/>
    <property type="match status" value="1"/>
</dbReference>
<keyword evidence="1" id="KW-0805">Transcription regulation</keyword>
<feature type="region of interest" description="Disordered" evidence="6">
    <location>
        <begin position="81"/>
        <end position="101"/>
    </location>
</feature>
<dbReference type="InterPro" id="IPR051356">
    <property type="entry name" value="SOX/SOX-like_TF"/>
</dbReference>
<dbReference type="OrthoDB" id="6247875at2759"/>
<dbReference type="SMART" id="SM00398">
    <property type="entry name" value="HMG"/>
    <property type="match status" value="1"/>
</dbReference>
<evidence type="ECO:0000256" key="1">
    <source>
        <dbReference type="ARBA" id="ARBA00023015"/>
    </source>
</evidence>
<evidence type="ECO:0000259" key="7">
    <source>
        <dbReference type="PROSITE" id="PS50118"/>
    </source>
</evidence>
<dbReference type="CDD" id="cd22042">
    <property type="entry name" value="HMG-box_EGL13-like"/>
    <property type="match status" value="1"/>
</dbReference>
<dbReference type="AlphaFoldDB" id="A0A3P7LXS8"/>
<evidence type="ECO:0000313" key="8">
    <source>
        <dbReference type="EMBL" id="VDN10961.1"/>
    </source>
</evidence>
<dbReference type="Pfam" id="PF00505">
    <property type="entry name" value="HMG_box"/>
    <property type="match status" value="1"/>
</dbReference>
<proteinExistence type="predicted"/>
<dbReference type="EMBL" id="UYRU01050358">
    <property type="protein sequence ID" value="VDN10961.1"/>
    <property type="molecule type" value="Genomic_DNA"/>
</dbReference>
<dbReference type="InterPro" id="IPR036910">
    <property type="entry name" value="HMG_box_dom_sf"/>
</dbReference>
<organism evidence="8 9">
    <name type="scientific">Dibothriocephalus latus</name>
    <name type="common">Fish tapeworm</name>
    <name type="synonym">Diphyllobothrium latum</name>
    <dbReference type="NCBI Taxonomy" id="60516"/>
    <lineage>
        <taxon>Eukaryota</taxon>
        <taxon>Metazoa</taxon>
        <taxon>Spiralia</taxon>
        <taxon>Lophotrochozoa</taxon>
        <taxon>Platyhelminthes</taxon>
        <taxon>Cestoda</taxon>
        <taxon>Eucestoda</taxon>
        <taxon>Diphyllobothriidea</taxon>
        <taxon>Diphyllobothriidae</taxon>
        <taxon>Dibothriocephalus</taxon>
    </lineage>
</organism>
<feature type="compositionally biased region" description="Polar residues" evidence="6">
    <location>
        <begin position="199"/>
        <end position="212"/>
    </location>
</feature>
<dbReference type="InterPro" id="IPR009071">
    <property type="entry name" value="HMG_box_dom"/>
</dbReference>
<keyword evidence="9" id="KW-1185">Reference proteome</keyword>
<evidence type="ECO:0000256" key="4">
    <source>
        <dbReference type="ARBA" id="ARBA00023242"/>
    </source>
</evidence>
<feature type="non-terminal residue" evidence="8">
    <location>
        <position position="1"/>
    </location>
</feature>
<reference evidence="8 9" key="1">
    <citation type="submission" date="2018-11" db="EMBL/GenBank/DDBJ databases">
        <authorList>
            <consortium name="Pathogen Informatics"/>
        </authorList>
    </citation>
    <scope>NUCLEOTIDE SEQUENCE [LARGE SCALE GENOMIC DNA]</scope>
</reference>
<dbReference type="GO" id="GO:0045165">
    <property type="term" value="P:cell fate commitment"/>
    <property type="evidence" value="ECO:0007669"/>
    <property type="project" value="TreeGrafter"/>
</dbReference>
<feature type="domain" description="HMG box" evidence="7">
    <location>
        <begin position="32"/>
        <end position="100"/>
    </location>
</feature>
<name>A0A3P7LXS8_DIBLA</name>
<dbReference type="GO" id="GO:0000978">
    <property type="term" value="F:RNA polymerase II cis-regulatory region sequence-specific DNA binding"/>
    <property type="evidence" value="ECO:0007669"/>
    <property type="project" value="TreeGrafter"/>
</dbReference>
<protein>
    <recommendedName>
        <fullName evidence="7">HMG box domain-containing protein</fullName>
    </recommendedName>
</protein>
<dbReference type="GO" id="GO:0005634">
    <property type="term" value="C:nucleus"/>
    <property type="evidence" value="ECO:0007669"/>
    <property type="project" value="UniProtKB-UniRule"/>
</dbReference>
<evidence type="ECO:0000256" key="3">
    <source>
        <dbReference type="ARBA" id="ARBA00023163"/>
    </source>
</evidence>
<dbReference type="Proteomes" id="UP000281553">
    <property type="component" value="Unassembled WGS sequence"/>
</dbReference>
<sequence length="282" mass="32389">DFASCEFSNEATEKCNSGKEQAKGKVSKRFHIKRPMNAFMVWAREERRKILKACPDMHNSNISKILGAKWKAMSTEEKKPYYEEQSRLSRKHMEEHPDYRYRPRPKRTCIVDGRKLRISEYKELMRSRRTDNRKQWFGPEGGDTQRISSSLNENLEDPTAVLHLPVQFGRFDDEEEDVHMEVSELLSSASPSPAGTRTPEVSHNTRSETAPDQQQQQEEQHTEAAEAGRSPSSQYSPLCPEVNFHHPRLQLQSVDEYGVGVCSKESVTETPEAVRQSSSIFS</sequence>
<dbReference type="GO" id="GO:0000981">
    <property type="term" value="F:DNA-binding transcription factor activity, RNA polymerase II-specific"/>
    <property type="evidence" value="ECO:0007669"/>
    <property type="project" value="TreeGrafter"/>
</dbReference>
<gene>
    <name evidence="8" type="ORF">DILT_LOCUS6792</name>
</gene>
<dbReference type="PANTHER" id="PTHR45789:SF2">
    <property type="entry name" value="FI18025P1"/>
    <property type="match status" value="1"/>
</dbReference>
<feature type="compositionally biased region" description="Low complexity" evidence="6">
    <location>
        <begin position="183"/>
        <end position="194"/>
    </location>
</feature>
<dbReference type="PANTHER" id="PTHR45789">
    <property type="entry name" value="FI18025P1"/>
    <property type="match status" value="1"/>
</dbReference>
<keyword evidence="3" id="KW-0804">Transcription</keyword>
<dbReference type="Gene3D" id="1.10.30.10">
    <property type="entry name" value="High mobility group box domain"/>
    <property type="match status" value="1"/>
</dbReference>